<evidence type="ECO:0000256" key="9">
    <source>
        <dbReference type="ARBA" id="ARBA00023136"/>
    </source>
</evidence>
<evidence type="ECO:0000256" key="7">
    <source>
        <dbReference type="ARBA" id="ARBA00022927"/>
    </source>
</evidence>
<evidence type="ECO:0000256" key="2">
    <source>
        <dbReference type="ARBA" id="ARBA00005318"/>
    </source>
</evidence>
<comment type="caution">
    <text evidence="14">The sequence shown here is derived from an EMBL/GenBank/DDBJ whole genome shotgun (WGS) entry which is preliminary data.</text>
</comment>
<dbReference type="GO" id="GO:0005886">
    <property type="term" value="C:plasma membrane"/>
    <property type="evidence" value="ECO:0007669"/>
    <property type="project" value="UniProtKB-SubCell"/>
</dbReference>
<evidence type="ECO:0000256" key="11">
    <source>
        <dbReference type="SAM" id="Phobius"/>
    </source>
</evidence>
<evidence type="ECO:0000256" key="5">
    <source>
        <dbReference type="ARBA" id="ARBA00022519"/>
    </source>
</evidence>
<evidence type="ECO:0000256" key="8">
    <source>
        <dbReference type="ARBA" id="ARBA00022989"/>
    </source>
</evidence>
<comment type="subcellular location">
    <subcellularLocation>
        <location evidence="1">Cell inner membrane</location>
        <topology evidence="1">Single-pass membrane protein</topology>
    </subcellularLocation>
</comment>
<sequence length="429" mass="46731">MAYQLYIRAGAGAGEGSDADVFDWVLLDASGNPGGEGQGDSRENLEARLEAIGVEAAEAIGIIPTLDVTPCAARIPGRQKRMIRQALPFAVEEQLAQDIDSVHLALGSQKRNEWQVAAIDRERMDAYAAWFETFGYPVRAIHADAMLLPAGQHQWTILVEGSQALIQELDSGWYEVPVEGLSVFLDSLIEAHGAETPPGARVLATPDAAEQHRMALASLEQHPDALIHVETLEQLPLRLMVESLVAGHADAINLCQGDYAPASSGHSPLRRWRPVAIVAAIGIVAQLGFMIAEGVYYRNQAQRFDEQAIAIYREYFPDDSRTHADNLRRVTEGKIRAARDGGSGGDFLAMLRATGQQYQGLDEPESLRFDTIQFSRSRGELRIELRGESFAQLDAMRNGLSDSGFSARIGSVVNSDDGTEARLTVRQGG</sequence>
<proteinExistence type="inferred from homology"/>
<feature type="domain" description="GspL cytoplasmic actin-ATPase-like" evidence="12">
    <location>
        <begin position="62"/>
        <end position="188"/>
    </location>
</feature>
<dbReference type="InterPro" id="IPR007812">
    <property type="entry name" value="T2SS_protein-GspL"/>
</dbReference>
<keyword evidence="4" id="KW-1003">Cell membrane</keyword>
<evidence type="ECO:0000313" key="14">
    <source>
        <dbReference type="EMBL" id="PAU81180.1"/>
    </source>
</evidence>
<dbReference type="InterPro" id="IPR024230">
    <property type="entry name" value="GspL_cyto_dom"/>
</dbReference>
<evidence type="ECO:0000259" key="12">
    <source>
        <dbReference type="Pfam" id="PF05134"/>
    </source>
</evidence>
<feature type="domain" description="GspL periplasmic" evidence="13">
    <location>
        <begin position="269"/>
        <end position="427"/>
    </location>
</feature>
<comment type="function">
    <text evidence="10">Inner membrane component of the type II secretion system required for the energy-dependent secretion of extracellular factors such as proteases and toxins from the periplasm.</text>
</comment>
<gene>
    <name evidence="14" type="primary">gspL</name>
    <name evidence="14" type="ORF">CK501_06365</name>
</gene>
<keyword evidence="8 11" id="KW-1133">Transmembrane helix</keyword>
<comment type="similarity">
    <text evidence="2 10">Belongs to the GSP L family.</text>
</comment>
<dbReference type="EMBL" id="NSKD01000002">
    <property type="protein sequence ID" value="PAU81180.1"/>
    <property type="molecule type" value="Genomic_DNA"/>
</dbReference>
<evidence type="ECO:0000256" key="3">
    <source>
        <dbReference type="ARBA" id="ARBA00022448"/>
    </source>
</evidence>
<dbReference type="Pfam" id="PF12693">
    <property type="entry name" value="GspL_C"/>
    <property type="match status" value="1"/>
</dbReference>
<dbReference type="InterPro" id="IPR043129">
    <property type="entry name" value="ATPase_NBD"/>
</dbReference>
<name>A0A2A2F8N7_9GAMM</name>
<dbReference type="RefSeq" id="WP_095616907.1">
    <property type="nucleotide sequence ID" value="NZ_NSKD01000002.1"/>
</dbReference>
<organism evidence="14 15">
    <name type="scientific">Halovibrio salipaludis</name>
    <dbReference type="NCBI Taxonomy" id="2032626"/>
    <lineage>
        <taxon>Bacteria</taxon>
        <taxon>Pseudomonadati</taxon>
        <taxon>Pseudomonadota</taxon>
        <taxon>Gammaproteobacteria</taxon>
        <taxon>Oceanospirillales</taxon>
        <taxon>Halomonadaceae</taxon>
        <taxon>Halovibrio</taxon>
    </lineage>
</organism>
<evidence type="ECO:0000313" key="15">
    <source>
        <dbReference type="Proteomes" id="UP000218896"/>
    </source>
</evidence>
<protein>
    <recommendedName>
        <fullName evidence="10">Type II secretion system protein L</fullName>
        <shortName evidence="10">T2SS protein L</shortName>
    </recommendedName>
</protein>
<dbReference type="GO" id="GO:0009276">
    <property type="term" value="C:Gram-negative-bacterium-type cell wall"/>
    <property type="evidence" value="ECO:0007669"/>
    <property type="project" value="InterPro"/>
</dbReference>
<dbReference type="Gene3D" id="3.30.1360.100">
    <property type="entry name" value="General secretion pathway protein M, EpsM"/>
    <property type="match status" value="1"/>
</dbReference>
<evidence type="ECO:0000256" key="6">
    <source>
        <dbReference type="ARBA" id="ARBA00022692"/>
    </source>
</evidence>
<evidence type="ECO:0000256" key="4">
    <source>
        <dbReference type="ARBA" id="ARBA00022475"/>
    </source>
</evidence>
<dbReference type="PIRSF" id="PIRSF015761">
    <property type="entry name" value="Protein_L"/>
    <property type="match status" value="1"/>
</dbReference>
<evidence type="ECO:0000259" key="13">
    <source>
        <dbReference type="Pfam" id="PF12693"/>
    </source>
</evidence>
<keyword evidence="5" id="KW-0997">Cell inner membrane</keyword>
<feature type="transmembrane region" description="Helical" evidence="11">
    <location>
        <begin position="275"/>
        <end position="297"/>
    </location>
</feature>
<dbReference type="NCBIfam" id="TIGR01709">
    <property type="entry name" value="typeII_sec_gspL"/>
    <property type="match status" value="1"/>
</dbReference>
<dbReference type="AlphaFoldDB" id="A0A2A2F8N7"/>
<dbReference type="GO" id="GO:0015627">
    <property type="term" value="C:type II protein secretion system complex"/>
    <property type="evidence" value="ECO:0007669"/>
    <property type="project" value="InterPro"/>
</dbReference>
<dbReference type="Proteomes" id="UP000218896">
    <property type="component" value="Unassembled WGS sequence"/>
</dbReference>
<evidence type="ECO:0000256" key="1">
    <source>
        <dbReference type="ARBA" id="ARBA00004377"/>
    </source>
</evidence>
<dbReference type="InterPro" id="IPR025691">
    <property type="entry name" value="GspL_pp_dom"/>
</dbReference>
<dbReference type="GO" id="GO:0015628">
    <property type="term" value="P:protein secretion by the type II secretion system"/>
    <property type="evidence" value="ECO:0007669"/>
    <property type="project" value="InterPro"/>
</dbReference>
<evidence type="ECO:0000256" key="10">
    <source>
        <dbReference type="PIRNR" id="PIRNR015761"/>
    </source>
</evidence>
<dbReference type="Pfam" id="PF05134">
    <property type="entry name" value="T2SSL"/>
    <property type="match status" value="1"/>
</dbReference>
<reference evidence="14 15" key="1">
    <citation type="submission" date="2017-08" db="EMBL/GenBank/DDBJ databases">
        <title>Halovibrio sewagensis sp. nov., isolated from wastewater of high salinity.</title>
        <authorList>
            <person name="Dong X."/>
            <person name="Zhang G."/>
        </authorList>
    </citation>
    <scope>NUCLEOTIDE SEQUENCE [LARGE SCALE GENOMIC DNA]</scope>
    <source>
        <strain evidence="14 15">YL5-2</strain>
    </source>
</reference>
<dbReference type="SUPFAM" id="SSF53067">
    <property type="entry name" value="Actin-like ATPase domain"/>
    <property type="match status" value="1"/>
</dbReference>
<keyword evidence="15" id="KW-1185">Reference proteome</keyword>
<keyword evidence="7 10" id="KW-0653">Protein transport</keyword>
<keyword evidence="6 11" id="KW-0812">Transmembrane</keyword>
<accession>A0A2A2F8N7</accession>
<keyword evidence="9 11" id="KW-0472">Membrane</keyword>
<keyword evidence="3 10" id="KW-0813">Transport</keyword>
<dbReference type="Gene3D" id="3.30.420.380">
    <property type="match status" value="1"/>
</dbReference>
<dbReference type="CDD" id="cd24017">
    <property type="entry name" value="ASKHA_T2SSL_N"/>
    <property type="match status" value="1"/>
</dbReference>
<dbReference type="OrthoDB" id="7011844at2"/>